<sequence>MDICSLKTNNEAIEVKWLMSSIKGQIVKESMSLLFGWNNSWQTFSYLPTEL</sequence>
<evidence type="ECO:0000313" key="1">
    <source>
        <dbReference type="EMBL" id="ABD32601.1"/>
    </source>
</evidence>
<name>Q2HTY6_MEDTR</name>
<dbReference type="EMBL" id="AC149577">
    <property type="protein sequence ID" value="ABD32601.1"/>
    <property type="molecule type" value="Genomic_DNA"/>
</dbReference>
<protein>
    <submittedName>
        <fullName evidence="1">Uncharacterized protein</fullName>
    </submittedName>
</protein>
<reference evidence="1" key="1">
    <citation type="submission" date="2004-11" db="EMBL/GenBank/DDBJ databases">
        <title>Medicago truncatula BAC genomic sequence.</title>
        <authorList>
            <person name="Town C.D."/>
            <person name="Tallon L.J."/>
            <person name="Arbogast T."/>
            <person name="Althoff R."/>
            <person name="Hine E."/>
            <person name="Monaghan E."/>
            <person name="Smith S.A."/>
            <person name="Utterback T."/>
            <person name="Feldblyum T."/>
            <person name="Koo H."/>
            <person name="Cheung F."/>
        </authorList>
    </citation>
    <scope>NUCLEOTIDE SEQUENCE</scope>
</reference>
<organism evidence="1">
    <name type="scientific">Medicago truncatula</name>
    <name type="common">Barrel medic</name>
    <name type="synonym">Medicago tribuloides</name>
    <dbReference type="NCBI Taxonomy" id="3880"/>
    <lineage>
        <taxon>Eukaryota</taxon>
        <taxon>Viridiplantae</taxon>
        <taxon>Streptophyta</taxon>
        <taxon>Embryophyta</taxon>
        <taxon>Tracheophyta</taxon>
        <taxon>Spermatophyta</taxon>
        <taxon>Magnoliopsida</taxon>
        <taxon>eudicotyledons</taxon>
        <taxon>Gunneridae</taxon>
        <taxon>Pentapetalae</taxon>
        <taxon>rosids</taxon>
        <taxon>fabids</taxon>
        <taxon>Fabales</taxon>
        <taxon>Fabaceae</taxon>
        <taxon>Papilionoideae</taxon>
        <taxon>50 kb inversion clade</taxon>
        <taxon>NPAAA clade</taxon>
        <taxon>Hologalegina</taxon>
        <taxon>IRL clade</taxon>
        <taxon>Trifolieae</taxon>
        <taxon>Medicago</taxon>
    </lineage>
</organism>
<accession>Q2HTY6</accession>
<proteinExistence type="predicted"/>
<gene>
    <name evidence="1" type="ORF">MtrDRAFT_AC149577g21v1</name>
</gene>
<dbReference type="AlphaFoldDB" id="Q2HTY6"/>
<reference evidence="1" key="2">
    <citation type="submission" date="2006-02" db="EMBL/GenBank/DDBJ databases">
        <authorList>
            <consortium name="The International Medicago Genome Annotation Group"/>
        </authorList>
    </citation>
    <scope>NUCLEOTIDE SEQUENCE</scope>
</reference>